<keyword evidence="6" id="KW-0249">Electron transport</keyword>
<dbReference type="SUPFAM" id="SSF46626">
    <property type="entry name" value="Cytochrome c"/>
    <property type="match status" value="1"/>
</dbReference>
<dbReference type="PROSITE" id="PS51007">
    <property type="entry name" value="CYTC"/>
    <property type="match status" value="1"/>
</dbReference>
<feature type="chain" id="PRO_5015848119" evidence="9">
    <location>
        <begin position="26"/>
        <end position="157"/>
    </location>
</feature>
<dbReference type="PRINTS" id="PR00605">
    <property type="entry name" value="CYTCHROMECIC"/>
</dbReference>
<keyword evidence="12" id="KW-1185">Reference proteome</keyword>
<feature type="domain" description="Cytochrome c" evidence="10">
    <location>
        <begin position="39"/>
        <end position="137"/>
    </location>
</feature>
<dbReference type="GO" id="GO:0009055">
    <property type="term" value="F:electron transfer activity"/>
    <property type="evidence" value="ECO:0007669"/>
    <property type="project" value="InterPro"/>
</dbReference>
<keyword evidence="9" id="KW-0732">Signal</keyword>
<dbReference type="Pfam" id="PF00034">
    <property type="entry name" value="Cytochrom_C"/>
    <property type="match status" value="1"/>
</dbReference>
<evidence type="ECO:0000313" key="11">
    <source>
        <dbReference type="EMBL" id="PWG18703.1"/>
    </source>
</evidence>
<dbReference type="GO" id="GO:0005506">
    <property type="term" value="F:iron ion binding"/>
    <property type="evidence" value="ECO:0007669"/>
    <property type="project" value="InterPro"/>
</dbReference>
<evidence type="ECO:0000313" key="12">
    <source>
        <dbReference type="Proteomes" id="UP000245293"/>
    </source>
</evidence>
<accession>A0A2V1P839</accession>
<dbReference type="EMBL" id="QETF01000001">
    <property type="protein sequence ID" value="PWG18703.1"/>
    <property type="molecule type" value="Genomic_DNA"/>
</dbReference>
<dbReference type="RefSeq" id="WP_109385620.1">
    <property type="nucleotide sequence ID" value="NZ_QETF01000001.1"/>
</dbReference>
<keyword evidence="4" id="KW-0679">Respiratory chain</keyword>
<organism evidence="11 12">
    <name type="scientific">Salibaculum griseiflavum</name>
    <dbReference type="NCBI Taxonomy" id="1914409"/>
    <lineage>
        <taxon>Bacteria</taxon>
        <taxon>Pseudomonadati</taxon>
        <taxon>Pseudomonadota</taxon>
        <taxon>Alphaproteobacteria</taxon>
        <taxon>Rhodobacterales</taxon>
        <taxon>Roseobacteraceae</taxon>
        <taxon>Salibaculum</taxon>
    </lineage>
</organism>
<evidence type="ECO:0000256" key="6">
    <source>
        <dbReference type="ARBA" id="ARBA00022982"/>
    </source>
</evidence>
<dbReference type="Gene3D" id="1.10.760.10">
    <property type="entry name" value="Cytochrome c-like domain"/>
    <property type="match status" value="1"/>
</dbReference>
<dbReference type="OrthoDB" id="9811281at2"/>
<keyword evidence="2" id="KW-0813">Transport</keyword>
<dbReference type="InterPro" id="IPR036909">
    <property type="entry name" value="Cyt_c-like_dom_sf"/>
</dbReference>
<evidence type="ECO:0000256" key="4">
    <source>
        <dbReference type="ARBA" id="ARBA00022660"/>
    </source>
</evidence>
<comment type="caution">
    <text evidence="11">The sequence shown here is derived from an EMBL/GenBank/DDBJ whole genome shotgun (WGS) entry which is preliminary data.</text>
</comment>
<protein>
    <submittedName>
        <fullName evidence="11">Cytochrome C</fullName>
    </submittedName>
</protein>
<evidence type="ECO:0000259" key="10">
    <source>
        <dbReference type="PROSITE" id="PS51007"/>
    </source>
</evidence>
<comment type="cofactor">
    <cofactor evidence="1">
        <name>heme c</name>
        <dbReference type="ChEBI" id="CHEBI:61717"/>
    </cofactor>
</comment>
<evidence type="ECO:0000256" key="1">
    <source>
        <dbReference type="ARBA" id="ARBA00001926"/>
    </source>
</evidence>
<evidence type="ECO:0000256" key="8">
    <source>
        <dbReference type="PROSITE-ProRule" id="PRU00433"/>
    </source>
</evidence>
<evidence type="ECO:0000256" key="9">
    <source>
        <dbReference type="SAM" id="SignalP"/>
    </source>
</evidence>
<evidence type="ECO:0000256" key="2">
    <source>
        <dbReference type="ARBA" id="ARBA00022448"/>
    </source>
</evidence>
<dbReference type="PANTHER" id="PTHR35008">
    <property type="entry name" value="BLL4482 PROTEIN-RELATED"/>
    <property type="match status" value="1"/>
</dbReference>
<keyword evidence="5 8" id="KW-0479">Metal-binding</keyword>
<dbReference type="InterPro" id="IPR008168">
    <property type="entry name" value="Cyt_C_IC"/>
</dbReference>
<evidence type="ECO:0000256" key="5">
    <source>
        <dbReference type="ARBA" id="ARBA00022723"/>
    </source>
</evidence>
<dbReference type="AlphaFoldDB" id="A0A2V1P839"/>
<dbReference type="InterPro" id="IPR051459">
    <property type="entry name" value="Cytochrome_c-type_DH"/>
</dbReference>
<gene>
    <name evidence="11" type="ORF">DFK10_00865</name>
</gene>
<reference evidence="12" key="1">
    <citation type="submission" date="2018-05" db="EMBL/GenBank/DDBJ databases">
        <authorList>
            <person name="Du Z."/>
            <person name="Wang X."/>
        </authorList>
    </citation>
    <scope>NUCLEOTIDE SEQUENCE [LARGE SCALE GENOMIC DNA]</scope>
    <source>
        <strain evidence="12">WDS4C29</strain>
    </source>
</reference>
<keyword evidence="7 8" id="KW-0408">Iron</keyword>
<keyword evidence="3 8" id="KW-0349">Heme</keyword>
<dbReference type="PANTHER" id="PTHR35008:SF4">
    <property type="entry name" value="BLL4482 PROTEIN"/>
    <property type="match status" value="1"/>
</dbReference>
<dbReference type="InterPro" id="IPR009056">
    <property type="entry name" value="Cyt_c-like_dom"/>
</dbReference>
<dbReference type="Proteomes" id="UP000245293">
    <property type="component" value="Unassembled WGS sequence"/>
</dbReference>
<name>A0A2V1P839_9RHOB</name>
<feature type="signal peptide" evidence="9">
    <location>
        <begin position="1"/>
        <end position="25"/>
    </location>
</feature>
<dbReference type="GO" id="GO:0020037">
    <property type="term" value="F:heme binding"/>
    <property type="evidence" value="ECO:0007669"/>
    <property type="project" value="InterPro"/>
</dbReference>
<evidence type="ECO:0000256" key="3">
    <source>
        <dbReference type="ARBA" id="ARBA00022617"/>
    </source>
</evidence>
<sequence length="157" mass="16852">MTKVTWTVLGSLVALGGGFALSVAADQKPGQILPYDVPEAVAAGEAIYGEYCASCHAADLSGEPNWRTPKDTGRLPAPPHDETGHTWHHPDIQLFMLTKYGTAAVVGNGYESDMPGFEGQLSDQQILEVLAYIKSTWSDRIIARHDEMNAAVAAQAQ</sequence>
<evidence type="ECO:0000256" key="7">
    <source>
        <dbReference type="ARBA" id="ARBA00023004"/>
    </source>
</evidence>
<proteinExistence type="predicted"/>